<dbReference type="WBParaSite" id="PS1159_v2.g22833.t1">
    <property type="protein sequence ID" value="PS1159_v2.g22833.t1"/>
    <property type="gene ID" value="PS1159_v2.g22833"/>
</dbReference>
<reference evidence="2" key="1">
    <citation type="submission" date="2022-11" db="UniProtKB">
        <authorList>
            <consortium name="WormBaseParasite"/>
        </authorList>
    </citation>
    <scope>IDENTIFICATION</scope>
</reference>
<evidence type="ECO:0000313" key="1">
    <source>
        <dbReference type="Proteomes" id="UP000887580"/>
    </source>
</evidence>
<organism evidence="1 2">
    <name type="scientific">Panagrolaimus sp. PS1159</name>
    <dbReference type="NCBI Taxonomy" id="55785"/>
    <lineage>
        <taxon>Eukaryota</taxon>
        <taxon>Metazoa</taxon>
        <taxon>Ecdysozoa</taxon>
        <taxon>Nematoda</taxon>
        <taxon>Chromadorea</taxon>
        <taxon>Rhabditida</taxon>
        <taxon>Tylenchina</taxon>
        <taxon>Panagrolaimomorpha</taxon>
        <taxon>Panagrolaimoidea</taxon>
        <taxon>Panagrolaimidae</taxon>
        <taxon>Panagrolaimus</taxon>
    </lineage>
</organism>
<sequence>MHKNLKNKKQTGKMKKIGIHRRRHEGEREKNRWLVANAAEYASKKLESKFLFANSNIAAPRESKRDIFFSCRC</sequence>
<accession>A0AC35G313</accession>
<protein>
    <submittedName>
        <fullName evidence="2">Uncharacterized protein</fullName>
    </submittedName>
</protein>
<proteinExistence type="predicted"/>
<dbReference type="Proteomes" id="UP000887580">
    <property type="component" value="Unplaced"/>
</dbReference>
<evidence type="ECO:0000313" key="2">
    <source>
        <dbReference type="WBParaSite" id="PS1159_v2.g22833.t1"/>
    </source>
</evidence>
<name>A0AC35G313_9BILA</name>